<dbReference type="SUPFAM" id="SSF48371">
    <property type="entry name" value="ARM repeat"/>
    <property type="match status" value="1"/>
</dbReference>
<reference evidence="1 2" key="1">
    <citation type="submission" date="2020-08" db="EMBL/GenBank/DDBJ databases">
        <title>Plant Genome Project.</title>
        <authorList>
            <person name="Zhang R.-G."/>
        </authorList>
    </citation>
    <scope>NUCLEOTIDE SEQUENCE [LARGE SCALE GENOMIC DNA]</scope>
    <source>
        <tissue evidence="1">Rhizome</tissue>
    </source>
</reference>
<evidence type="ECO:0000313" key="1">
    <source>
        <dbReference type="EMBL" id="KAG6534080.1"/>
    </source>
</evidence>
<dbReference type="InterPro" id="IPR016024">
    <property type="entry name" value="ARM-type_fold"/>
</dbReference>
<organism evidence="1 2">
    <name type="scientific">Zingiber officinale</name>
    <name type="common">Ginger</name>
    <name type="synonym">Amomum zingiber</name>
    <dbReference type="NCBI Taxonomy" id="94328"/>
    <lineage>
        <taxon>Eukaryota</taxon>
        <taxon>Viridiplantae</taxon>
        <taxon>Streptophyta</taxon>
        <taxon>Embryophyta</taxon>
        <taxon>Tracheophyta</taxon>
        <taxon>Spermatophyta</taxon>
        <taxon>Magnoliopsida</taxon>
        <taxon>Liliopsida</taxon>
        <taxon>Zingiberales</taxon>
        <taxon>Zingiberaceae</taxon>
        <taxon>Zingiber</taxon>
    </lineage>
</organism>
<dbReference type="PANTHER" id="PTHR14873:SF1">
    <property type="entry name" value="OS06G0694100 PROTEIN"/>
    <property type="match status" value="1"/>
</dbReference>
<gene>
    <name evidence="1" type="ORF">ZIOFF_007963</name>
</gene>
<dbReference type="InterPro" id="IPR011989">
    <property type="entry name" value="ARM-like"/>
</dbReference>
<accession>A0A8J5I2V4</accession>
<sequence length="441" mass="50096">MLLYLPLPSSPVCSFYLPAPRFAKPPHSIPSFAISCRLSKPIRESLSRTLYAPPVGSDVSIKLILESLLPCEGEPPAEGFPKEVMDFVLCCAALAAAEGDDSPTLFWVTKDLILAAKLSLRELSRAASFESEREMLVELMPDVLSVVKGVIKESSVDTKSEDIFASSAKTPVDYAIVAAHQFRWLVSQVAYPDLGKLLWLVTPCALTSLDHWSAAVKEQGIASFIHIVKNVNAAELSWYEEAILDVCCSNIPAADELWHRVIEISVLLLTSTQKANPRSPWFERMLNEMLSHLERQPFNKERRVSWLTQIEPVFSVMGLFILAHFSRIFPLFFQWMHADDEDTILLVLGRLHTIIKLTWIRKSPHFERLVDELTLLYKETAVRKNREVIRHQILRLLVLLQQCKGLQFQKTWDKHKNDPDLTMMVSSFNNLLNETQTTSTR</sequence>
<dbReference type="AlphaFoldDB" id="A0A8J5I2V4"/>
<proteinExistence type="predicted"/>
<dbReference type="Gene3D" id="1.25.10.10">
    <property type="entry name" value="Leucine-rich Repeat Variant"/>
    <property type="match status" value="1"/>
</dbReference>
<name>A0A8J5I2V4_ZINOF</name>
<dbReference type="EMBL" id="JACMSC010000002">
    <property type="protein sequence ID" value="KAG6534080.1"/>
    <property type="molecule type" value="Genomic_DNA"/>
</dbReference>
<evidence type="ECO:0008006" key="3">
    <source>
        <dbReference type="Google" id="ProtNLM"/>
    </source>
</evidence>
<dbReference type="PANTHER" id="PTHR14873">
    <property type="entry name" value="OS06G0694100 PROTEIN"/>
    <property type="match status" value="1"/>
</dbReference>
<dbReference type="Proteomes" id="UP000734854">
    <property type="component" value="Unassembled WGS sequence"/>
</dbReference>
<keyword evidence="2" id="KW-1185">Reference proteome</keyword>
<comment type="caution">
    <text evidence="1">The sequence shown here is derived from an EMBL/GenBank/DDBJ whole genome shotgun (WGS) entry which is preliminary data.</text>
</comment>
<evidence type="ECO:0000313" key="2">
    <source>
        <dbReference type="Proteomes" id="UP000734854"/>
    </source>
</evidence>
<protein>
    <recommendedName>
        <fullName evidence="3">ARM repeat superfamily protein</fullName>
    </recommendedName>
</protein>